<dbReference type="EnsemblMetazoa" id="GMOY004550-RA">
    <property type="protein sequence ID" value="GMOY004550-PA"/>
    <property type="gene ID" value="GMOY004550"/>
</dbReference>
<protein>
    <submittedName>
        <fullName evidence="1">Uncharacterized protein</fullName>
    </submittedName>
</protein>
<dbReference type="EMBL" id="CCAG010020516">
    <property type="status" value="NOT_ANNOTATED_CDS"/>
    <property type="molecule type" value="Genomic_DNA"/>
</dbReference>
<proteinExistence type="predicted"/>
<dbReference type="Proteomes" id="UP000092444">
    <property type="component" value="Unassembled WGS sequence"/>
</dbReference>
<keyword evidence="2" id="KW-1185">Reference proteome</keyword>
<name>A0A1B0FL03_GLOMM</name>
<reference evidence="1" key="1">
    <citation type="submission" date="2020-05" db="UniProtKB">
        <authorList>
            <consortium name="EnsemblMetazoa"/>
        </authorList>
    </citation>
    <scope>IDENTIFICATION</scope>
    <source>
        <strain evidence="1">Yale</strain>
    </source>
</reference>
<evidence type="ECO:0000313" key="1">
    <source>
        <dbReference type="EnsemblMetazoa" id="GMOY004550-PA"/>
    </source>
</evidence>
<dbReference type="AlphaFoldDB" id="A0A1B0FL03"/>
<accession>A0A1B0FL03</accession>
<evidence type="ECO:0000313" key="2">
    <source>
        <dbReference type="Proteomes" id="UP000092444"/>
    </source>
</evidence>
<sequence>MLLKALNAQSLDDIINRISKLTRTGVQRA</sequence>
<organism evidence="1 2">
    <name type="scientific">Glossina morsitans morsitans</name>
    <name type="common">Savannah tsetse fly</name>
    <dbReference type="NCBI Taxonomy" id="37546"/>
    <lineage>
        <taxon>Eukaryota</taxon>
        <taxon>Metazoa</taxon>
        <taxon>Ecdysozoa</taxon>
        <taxon>Arthropoda</taxon>
        <taxon>Hexapoda</taxon>
        <taxon>Insecta</taxon>
        <taxon>Pterygota</taxon>
        <taxon>Neoptera</taxon>
        <taxon>Endopterygota</taxon>
        <taxon>Diptera</taxon>
        <taxon>Brachycera</taxon>
        <taxon>Muscomorpha</taxon>
        <taxon>Hippoboscoidea</taxon>
        <taxon>Glossinidae</taxon>
        <taxon>Glossina</taxon>
    </lineage>
</organism>
<dbReference type="VEuPathDB" id="VectorBase:GMOY004550"/>